<feature type="domain" description="CBS" evidence="3">
    <location>
        <begin position="84"/>
        <end position="141"/>
    </location>
</feature>
<dbReference type="PANTHER" id="PTHR43080:SF2">
    <property type="entry name" value="CBS DOMAIN-CONTAINING PROTEIN"/>
    <property type="match status" value="1"/>
</dbReference>
<dbReference type="SMART" id="SM00116">
    <property type="entry name" value="CBS"/>
    <property type="match status" value="2"/>
</dbReference>
<comment type="caution">
    <text evidence="4">The sequence shown here is derived from an EMBL/GenBank/DDBJ whole genome shotgun (WGS) entry which is preliminary data.</text>
</comment>
<dbReference type="InterPro" id="IPR051257">
    <property type="entry name" value="Diverse_CBS-Domain"/>
</dbReference>
<dbReference type="SUPFAM" id="SSF55874">
    <property type="entry name" value="ATPase domain of HSP90 chaperone/DNA topoisomerase II/histidine kinase"/>
    <property type="match status" value="1"/>
</dbReference>
<dbReference type="SUPFAM" id="SSF54631">
    <property type="entry name" value="CBS-domain pair"/>
    <property type="match status" value="1"/>
</dbReference>
<reference evidence="4" key="1">
    <citation type="journal article" date="2020" name="mSystems">
        <title>Genome- and Community-Level Interaction Insights into Carbon Utilization and Element Cycling Functions of Hydrothermarchaeota in Hydrothermal Sediment.</title>
        <authorList>
            <person name="Zhou Z."/>
            <person name="Liu Y."/>
            <person name="Xu W."/>
            <person name="Pan J."/>
            <person name="Luo Z.H."/>
            <person name="Li M."/>
        </authorList>
    </citation>
    <scope>NUCLEOTIDE SEQUENCE [LARGE SCALE GENOMIC DNA]</scope>
    <source>
        <strain evidence="4">SpSt-769</strain>
    </source>
</reference>
<keyword evidence="1 2" id="KW-0129">CBS domain</keyword>
<evidence type="ECO:0000313" key="4">
    <source>
        <dbReference type="EMBL" id="HGH59740.1"/>
    </source>
</evidence>
<dbReference type="AlphaFoldDB" id="A0A7C4APV8"/>
<gene>
    <name evidence="4" type="ORF">ENV54_00425</name>
</gene>
<dbReference type="PROSITE" id="PS51371">
    <property type="entry name" value="CBS"/>
    <property type="match status" value="2"/>
</dbReference>
<name>A0A7C4APV8_9BACT</name>
<evidence type="ECO:0000256" key="2">
    <source>
        <dbReference type="PROSITE-ProRule" id="PRU00703"/>
    </source>
</evidence>
<dbReference type="InterPro" id="IPR003594">
    <property type="entry name" value="HATPase_dom"/>
</dbReference>
<dbReference type="PANTHER" id="PTHR43080">
    <property type="entry name" value="CBS DOMAIN-CONTAINING PROTEIN CBSX3, MITOCHONDRIAL"/>
    <property type="match status" value="1"/>
</dbReference>
<dbReference type="InterPro" id="IPR000644">
    <property type="entry name" value="CBS_dom"/>
</dbReference>
<sequence length="320" mass="35093">MATQEITKFEELVYTTRIEMVMAKNVIVLSPAMTTAEVKNLLLAKRISGAPVVQDNRVIGIVSMSDVIRAMEEGKMDAPVEVNMTFPVKTVFRDASVMEAINNLGREGGHSRLPVIDHDGNLVGIVTNGTIMKALLREMEVSFQKKEAERLQTYRASHIFQDIASDDTSLSLRFVVDDKDFDNAGKASSMIKKSLLRLGVKPPIVRRVSVAVYEAEMNLVIHTDVGGELLVEIRPDRLKVSAVDHGPGISDLQQVLQPGFSTAPQWIRDMGFGAGMGLANIKRCSDMMTLLSEPGGGTRLDILFNFNDEPATCGSNQKKS</sequence>
<evidence type="ECO:0000256" key="1">
    <source>
        <dbReference type="ARBA" id="ARBA00023122"/>
    </source>
</evidence>
<dbReference type="InterPro" id="IPR036890">
    <property type="entry name" value="HATPase_C_sf"/>
</dbReference>
<proteinExistence type="predicted"/>
<organism evidence="4">
    <name type="scientific">Desulfomonile tiedjei</name>
    <dbReference type="NCBI Taxonomy" id="2358"/>
    <lineage>
        <taxon>Bacteria</taxon>
        <taxon>Pseudomonadati</taxon>
        <taxon>Thermodesulfobacteriota</taxon>
        <taxon>Desulfomonilia</taxon>
        <taxon>Desulfomonilales</taxon>
        <taxon>Desulfomonilaceae</taxon>
        <taxon>Desulfomonile</taxon>
    </lineage>
</organism>
<evidence type="ECO:0000259" key="3">
    <source>
        <dbReference type="PROSITE" id="PS51371"/>
    </source>
</evidence>
<dbReference type="Gene3D" id="3.10.580.10">
    <property type="entry name" value="CBS-domain"/>
    <property type="match status" value="2"/>
</dbReference>
<dbReference type="Gene3D" id="3.30.565.10">
    <property type="entry name" value="Histidine kinase-like ATPase, C-terminal domain"/>
    <property type="match status" value="1"/>
</dbReference>
<feature type="domain" description="CBS" evidence="3">
    <location>
        <begin position="22"/>
        <end position="78"/>
    </location>
</feature>
<dbReference type="Pfam" id="PF02518">
    <property type="entry name" value="HATPase_c"/>
    <property type="match status" value="1"/>
</dbReference>
<dbReference type="Pfam" id="PF00571">
    <property type="entry name" value="CBS"/>
    <property type="match status" value="2"/>
</dbReference>
<protein>
    <submittedName>
        <fullName evidence="4">CBS domain-containing protein</fullName>
    </submittedName>
</protein>
<dbReference type="InterPro" id="IPR046342">
    <property type="entry name" value="CBS_dom_sf"/>
</dbReference>
<accession>A0A7C4APV8</accession>
<dbReference type="EMBL" id="DTGT01000012">
    <property type="protein sequence ID" value="HGH59740.1"/>
    <property type="molecule type" value="Genomic_DNA"/>
</dbReference>